<feature type="chain" id="PRO_5043041669" evidence="1">
    <location>
        <begin position="24"/>
        <end position="286"/>
    </location>
</feature>
<feature type="signal peptide" evidence="1">
    <location>
        <begin position="1"/>
        <end position="23"/>
    </location>
</feature>
<sequence>MFSSRRAPILVLGNALLVLTAAAQPQPQPQADLTATVTTSTSSSPSSAVIPLLVLQGSSFVTPAPTPTSTASAADNALTASIIGQSDDDATTTYLLGCSAQDRDASCDGLPAGVTFTLTAAPSGVNQTYTNRQLLITYSQQCTFPPATASASSSLPSSALCTLAFSGLPPSHSEQTLTLSVDHAADFFRTVAVVADNVTSSSTPTTSTSTAEPTTSTAQAVTSTSVYVVTPPSMTTQVITVTPPASSSSTATGGGAAALIQGSTATMCSALALALSTSFLLGVVLL</sequence>
<evidence type="ECO:0000313" key="2">
    <source>
        <dbReference type="EMBL" id="KAK0529439.1"/>
    </source>
</evidence>
<comment type="caution">
    <text evidence="2">The sequence shown here is derived from an EMBL/GenBank/DDBJ whole genome shotgun (WGS) entry which is preliminary data.</text>
</comment>
<keyword evidence="1" id="KW-0732">Signal</keyword>
<gene>
    <name evidence="2" type="ORF">OC842_004230</name>
</gene>
<evidence type="ECO:0000313" key="3">
    <source>
        <dbReference type="Proteomes" id="UP001176521"/>
    </source>
</evidence>
<evidence type="ECO:0000256" key="1">
    <source>
        <dbReference type="SAM" id="SignalP"/>
    </source>
</evidence>
<dbReference type="AlphaFoldDB" id="A0AAN6GCH1"/>
<dbReference type="Proteomes" id="UP001176521">
    <property type="component" value="Unassembled WGS sequence"/>
</dbReference>
<proteinExistence type="predicted"/>
<reference evidence="2" key="1">
    <citation type="journal article" date="2023" name="PhytoFront">
        <title>Draft Genome Resources of Seven Strains of Tilletia horrida, Causal Agent of Kernel Smut of Rice.</title>
        <authorList>
            <person name="Khanal S."/>
            <person name="Antony Babu S."/>
            <person name="Zhou X.G."/>
        </authorList>
    </citation>
    <scope>NUCLEOTIDE SEQUENCE</scope>
    <source>
        <strain evidence="2">TX3</strain>
    </source>
</reference>
<dbReference type="EMBL" id="JAPDMQ010000243">
    <property type="protein sequence ID" value="KAK0529439.1"/>
    <property type="molecule type" value="Genomic_DNA"/>
</dbReference>
<name>A0AAN6GCH1_9BASI</name>
<accession>A0AAN6GCH1</accession>
<organism evidence="2 3">
    <name type="scientific">Tilletia horrida</name>
    <dbReference type="NCBI Taxonomy" id="155126"/>
    <lineage>
        <taxon>Eukaryota</taxon>
        <taxon>Fungi</taxon>
        <taxon>Dikarya</taxon>
        <taxon>Basidiomycota</taxon>
        <taxon>Ustilaginomycotina</taxon>
        <taxon>Exobasidiomycetes</taxon>
        <taxon>Tilletiales</taxon>
        <taxon>Tilletiaceae</taxon>
        <taxon>Tilletia</taxon>
    </lineage>
</organism>
<keyword evidence="3" id="KW-1185">Reference proteome</keyword>
<protein>
    <submittedName>
        <fullName evidence="2">Uncharacterized protein</fullName>
    </submittedName>
</protein>